<proteinExistence type="predicted"/>
<keyword evidence="3" id="KW-0347">Helicase</keyword>
<evidence type="ECO:0000256" key="2">
    <source>
        <dbReference type="ARBA" id="ARBA00022801"/>
    </source>
</evidence>
<dbReference type="EMBL" id="BLRV01000001">
    <property type="protein sequence ID" value="GFP20786.1"/>
    <property type="molecule type" value="Genomic_DNA"/>
</dbReference>
<dbReference type="CDD" id="cd18011">
    <property type="entry name" value="DEXDc_RapA"/>
    <property type="match status" value="1"/>
</dbReference>
<evidence type="ECO:0000256" key="5">
    <source>
        <dbReference type="SAM" id="Coils"/>
    </source>
</evidence>
<dbReference type="InterPro" id="IPR057342">
    <property type="entry name" value="DEXDc_RapA"/>
</dbReference>
<dbReference type="PANTHER" id="PTHR10799">
    <property type="entry name" value="SNF2/RAD54 HELICASE FAMILY"/>
    <property type="match status" value="1"/>
</dbReference>
<dbReference type="PROSITE" id="PS51194">
    <property type="entry name" value="HELICASE_CTER"/>
    <property type="match status" value="1"/>
</dbReference>
<name>A0A6V8NQV7_9ACTN</name>
<dbReference type="GO" id="GO:0005524">
    <property type="term" value="F:ATP binding"/>
    <property type="evidence" value="ECO:0007669"/>
    <property type="project" value="UniProtKB-KW"/>
</dbReference>
<feature type="domain" description="Helicase C-terminal" evidence="7">
    <location>
        <begin position="513"/>
        <end position="666"/>
    </location>
</feature>
<gene>
    <name evidence="8" type="ORF">HKBW3S06_00013</name>
</gene>
<accession>A0A6V8NQV7</accession>
<dbReference type="SMART" id="SM00487">
    <property type="entry name" value="DEXDc"/>
    <property type="match status" value="1"/>
</dbReference>
<dbReference type="Pfam" id="PF00176">
    <property type="entry name" value="SNF2-rel_dom"/>
    <property type="match status" value="1"/>
</dbReference>
<dbReference type="AlphaFoldDB" id="A0A6V8NQV7"/>
<dbReference type="InterPro" id="IPR001650">
    <property type="entry name" value="Helicase_C-like"/>
</dbReference>
<dbReference type="Pfam" id="PF00271">
    <property type="entry name" value="Helicase_C"/>
    <property type="match status" value="1"/>
</dbReference>
<evidence type="ECO:0000313" key="9">
    <source>
        <dbReference type="Proteomes" id="UP000580051"/>
    </source>
</evidence>
<evidence type="ECO:0000256" key="1">
    <source>
        <dbReference type="ARBA" id="ARBA00022741"/>
    </source>
</evidence>
<reference evidence="8 9" key="1">
    <citation type="journal article" date="2020" name="Front. Microbiol.">
        <title>Single-cell genomics of novel Actinobacteria with the Wood-Ljungdahl pathway discovered in a serpentinizing system.</title>
        <authorList>
            <person name="Merino N."/>
            <person name="Kawai M."/>
            <person name="Boyd E.S."/>
            <person name="Colman D.R."/>
            <person name="McGlynn S.E."/>
            <person name="Nealson K.H."/>
            <person name="Kurokawa K."/>
            <person name="Hongoh Y."/>
        </authorList>
    </citation>
    <scope>NUCLEOTIDE SEQUENCE [LARGE SCALE GENOMIC DNA]</scope>
    <source>
        <strain evidence="8 9">S06</strain>
    </source>
</reference>
<sequence>MDEKKENEIKVNQRVRVYGLEDLGAGEVLRVRESGGVYQADIVFDRVDGRRLETVPLDRLQRAPDLFERLSAGDVDSPLDFLLKQLAYQLPLANAGGDLSNSRTDLLPHQILLTLDIIESPRRRFLIADEVGLGKTIETGLIARELFARKEAERILIICPAGLTRNWQQELRDCFRLHFDILGIDFSDTSYFSWETHNRVIASIDTIKQLRRVERLQRAPKWDLIVFDEAHHLTRKRYGKKVQSTQNFRLAEALRGYARDMFFLSATPHQGDGYQFWSLIQLLDDQLFESPEVITDHRGLLNRVMFRRTKREVTDADGGPIFMRRQVHTQTFPLAARERWFYDRLTEYLREGYGVAGIGQKKTTSRQRAVGFVMATFQKMMSSSPRAIRQALRRRLLVLLAREQMGWEKKVQKMRPAGLAEKILKLQEEMRELAIEIASIPCSPEQAAEADAYIAKVKQRLARKGYIGEETTSWALDAEEEAEDVIYAEAVIPNEPQKVRELIKVAPEGPDRKFDTLIRGVEQVRRLSPEEKMVIFTQYRETLEFLRQELSKLYGEEKVATIKGGPLDDKIAAIEAFWEANGAQFLVSTSAGGEGINLQVCHILFNYDLPWNPMAVEQRIGRIHRYGQTDTVQVYNLVAEDTVEERIYGLLEEKLLEIAQTIGKVDPVTGQVVEDFRSEILGFLGSSPNYQDLYKKALVDRDYQRTEREIIEAIEKARQASEALRQLAQDLESFNFGRYRNMKGPFALDDLKLFVERGVLRLGGAFIPQGDLIYIETPKVLHQYPNVSSRYENVVFDRKLAMRKRKADLFGLGHPLVDALIEHLRSPLFSGEVSIHEGTSETHTISVRCIFVVNLEEGVKKVFYKTFSLADNGQLEEFRPRTDVEALLSLRNRTAQIEHDKTLAFPQALKNRISSIITDEEARLRAKFDRVLSVNSQIVGLMAN</sequence>
<evidence type="ECO:0008006" key="10">
    <source>
        <dbReference type="Google" id="ProtNLM"/>
    </source>
</evidence>
<protein>
    <recommendedName>
        <fullName evidence="10">Helicase</fullName>
    </recommendedName>
</protein>
<feature type="coiled-coil region" evidence="5">
    <location>
        <begin position="703"/>
        <end position="730"/>
    </location>
</feature>
<dbReference type="InterPro" id="IPR027417">
    <property type="entry name" value="P-loop_NTPase"/>
</dbReference>
<comment type="caution">
    <text evidence="8">The sequence shown here is derived from an EMBL/GenBank/DDBJ whole genome shotgun (WGS) entry which is preliminary data.</text>
</comment>
<feature type="domain" description="Helicase ATP-binding" evidence="6">
    <location>
        <begin position="116"/>
        <end position="286"/>
    </location>
</feature>
<dbReference type="InterPro" id="IPR038718">
    <property type="entry name" value="SNF2-like_sf"/>
</dbReference>
<dbReference type="InterPro" id="IPR000330">
    <property type="entry name" value="SNF2_N"/>
</dbReference>
<dbReference type="GO" id="GO:0004386">
    <property type="term" value="F:helicase activity"/>
    <property type="evidence" value="ECO:0007669"/>
    <property type="project" value="UniProtKB-KW"/>
</dbReference>
<evidence type="ECO:0000256" key="3">
    <source>
        <dbReference type="ARBA" id="ARBA00022806"/>
    </source>
</evidence>
<evidence type="ECO:0000256" key="4">
    <source>
        <dbReference type="ARBA" id="ARBA00022840"/>
    </source>
</evidence>
<dbReference type="SUPFAM" id="SSF52540">
    <property type="entry name" value="P-loop containing nucleoside triphosphate hydrolases"/>
    <property type="match status" value="2"/>
</dbReference>
<dbReference type="GO" id="GO:0016787">
    <property type="term" value="F:hydrolase activity"/>
    <property type="evidence" value="ECO:0007669"/>
    <property type="project" value="UniProtKB-KW"/>
</dbReference>
<keyword evidence="1" id="KW-0547">Nucleotide-binding</keyword>
<dbReference type="SMART" id="SM00490">
    <property type="entry name" value="HELICc"/>
    <property type="match status" value="1"/>
</dbReference>
<evidence type="ECO:0000259" key="7">
    <source>
        <dbReference type="PROSITE" id="PS51194"/>
    </source>
</evidence>
<evidence type="ECO:0000313" key="8">
    <source>
        <dbReference type="EMBL" id="GFP20786.1"/>
    </source>
</evidence>
<dbReference type="Proteomes" id="UP000580051">
    <property type="component" value="Unassembled WGS sequence"/>
</dbReference>
<dbReference type="Gene3D" id="3.40.50.300">
    <property type="entry name" value="P-loop containing nucleotide triphosphate hydrolases"/>
    <property type="match status" value="1"/>
</dbReference>
<organism evidence="8 9">
    <name type="scientific">Candidatus Hakubella thermalkaliphila</name>
    <dbReference type="NCBI Taxonomy" id="2754717"/>
    <lineage>
        <taxon>Bacteria</taxon>
        <taxon>Bacillati</taxon>
        <taxon>Actinomycetota</taxon>
        <taxon>Actinomycetota incertae sedis</taxon>
        <taxon>Candidatus Hakubellales</taxon>
        <taxon>Candidatus Hakubellaceae</taxon>
        <taxon>Candidatus Hakubella</taxon>
    </lineage>
</organism>
<dbReference type="PROSITE" id="PS51192">
    <property type="entry name" value="HELICASE_ATP_BIND_1"/>
    <property type="match status" value="1"/>
</dbReference>
<keyword evidence="4" id="KW-0067">ATP-binding</keyword>
<dbReference type="CDD" id="cd18793">
    <property type="entry name" value="SF2_C_SNF"/>
    <property type="match status" value="1"/>
</dbReference>
<keyword evidence="5" id="KW-0175">Coiled coil</keyword>
<keyword evidence="2" id="KW-0378">Hydrolase</keyword>
<dbReference type="InterPro" id="IPR014001">
    <property type="entry name" value="Helicase_ATP-bd"/>
</dbReference>
<dbReference type="InterPro" id="IPR049730">
    <property type="entry name" value="SNF2/RAD54-like_C"/>
</dbReference>
<dbReference type="RefSeq" id="WP_176225935.1">
    <property type="nucleotide sequence ID" value="NZ_BLRV01000001.1"/>
</dbReference>
<evidence type="ECO:0000259" key="6">
    <source>
        <dbReference type="PROSITE" id="PS51192"/>
    </source>
</evidence>
<dbReference type="Gene3D" id="3.40.50.10810">
    <property type="entry name" value="Tandem AAA-ATPase domain"/>
    <property type="match status" value="1"/>
</dbReference>